<dbReference type="EMBL" id="ML977350">
    <property type="protein sequence ID" value="KAF2108084.1"/>
    <property type="molecule type" value="Genomic_DNA"/>
</dbReference>
<evidence type="ECO:0000313" key="3">
    <source>
        <dbReference type="Proteomes" id="UP000799770"/>
    </source>
</evidence>
<dbReference type="PROSITE" id="PS50181">
    <property type="entry name" value="FBOX"/>
    <property type="match status" value="1"/>
</dbReference>
<keyword evidence="3" id="KW-1185">Reference proteome</keyword>
<evidence type="ECO:0000259" key="1">
    <source>
        <dbReference type="PROSITE" id="PS50181"/>
    </source>
</evidence>
<dbReference type="OrthoDB" id="3932329at2759"/>
<organism evidence="2 3">
    <name type="scientific">Lophiotrema nucula</name>
    <dbReference type="NCBI Taxonomy" id="690887"/>
    <lineage>
        <taxon>Eukaryota</taxon>
        <taxon>Fungi</taxon>
        <taxon>Dikarya</taxon>
        <taxon>Ascomycota</taxon>
        <taxon>Pezizomycotina</taxon>
        <taxon>Dothideomycetes</taxon>
        <taxon>Pleosporomycetidae</taxon>
        <taxon>Pleosporales</taxon>
        <taxon>Lophiotremataceae</taxon>
        <taxon>Lophiotrema</taxon>
    </lineage>
</organism>
<accession>A0A6A5YN16</accession>
<feature type="domain" description="F-box" evidence="1">
    <location>
        <begin position="226"/>
        <end position="273"/>
    </location>
</feature>
<evidence type="ECO:0000313" key="2">
    <source>
        <dbReference type="EMBL" id="KAF2108084.1"/>
    </source>
</evidence>
<dbReference type="AlphaFoldDB" id="A0A6A5YN16"/>
<dbReference type="Proteomes" id="UP000799770">
    <property type="component" value="Unassembled WGS sequence"/>
</dbReference>
<reference evidence="2" key="1">
    <citation type="journal article" date="2020" name="Stud. Mycol.">
        <title>101 Dothideomycetes genomes: a test case for predicting lifestyles and emergence of pathogens.</title>
        <authorList>
            <person name="Haridas S."/>
            <person name="Albert R."/>
            <person name="Binder M."/>
            <person name="Bloem J."/>
            <person name="Labutti K."/>
            <person name="Salamov A."/>
            <person name="Andreopoulos B."/>
            <person name="Baker S."/>
            <person name="Barry K."/>
            <person name="Bills G."/>
            <person name="Bluhm B."/>
            <person name="Cannon C."/>
            <person name="Castanera R."/>
            <person name="Culley D."/>
            <person name="Daum C."/>
            <person name="Ezra D."/>
            <person name="Gonzalez J."/>
            <person name="Henrissat B."/>
            <person name="Kuo A."/>
            <person name="Liang C."/>
            <person name="Lipzen A."/>
            <person name="Lutzoni F."/>
            <person name="Magnuson J."/>
            <person name="Mondo S."/>
            <person name="Nolan M."/>
            <person name="Ohm R."/>
            <person name="Pangilinan J."/>
            <person name="Park H.-J."/>
            <person name="Ramirez L."/>
            <person name="Alfaro M."/>
            <person name="Sun H."/>
            <person name="Tritt A."/>
            <person name="Yoshinaga Y."/>
            <person name="Zwiers L.-H."/>
            <person name="Turgeon B."/>
            <person name="Goodwin S."/>
            <person name="Spatafora J."/>
            <person name="Crous P."/>
            <person name="Grigoriev I."/>
        </authorList>
    </citation>
    <scope>NUCLEOTIDE SEQUENCE</scope>
    <source>
        <strain evidence="2">CBS 627.86</strain>
    </source>
</reference>
<dbReference type="CDD" id="cd09917">
    <property type="entry name" value="F-box_SF"/>
    <property type="match status" value="1"/>
</dbReference>
<dbReference type="Pfam" id="PF12937">
    <property type="entry name" value="F-box-like"/>
    <property type="match status" value="1"/>
</dbReference>
<dbReference type="Gene3D" id="1.20.1280.50">
    <property type="match status" value="1"/>
</dbReference>
<dbReference type="SUPFAM" id="SSF81383">
    <property type="entry name" value="F-box domain"/>
    <property type="match status" value="1"/>
</dbReference>
<gene>
    <name evidence="2" type="ORF">BDV96DRAFT_287519</name>
</gene>
<protein>
    <recommendedName>
        <fullName evidence="1">F-box domain-containing protein</fullName>
    </recommendedName>
</protein>
<proteinExistence type="predicted"/>
<name>A0A6A5YN16_9PLEO</name>
<dbReference type="InterPro" id="IPR036047">
    <property type="entry name" value="F-box-like_dom_sf"/>
</dbReference>
<sequence length="362" mass="41300">MDSSIFCVLCGGPFELESHIYNIDTEREAFQWINSVHLLGSPEAISPYSDLVILGDDEDLQNTSNSDDVFLSMETSWTSMDGDLLRIGNSFVQVLSDHDTGEVMFPLHGSCIAIASRVIETRHTPSRTRSSLARLNRALQDQFRFRKYFAGGVGNDLFDLYAEYSNYGPRSLLAIDELGWWGDAHEKFLMDPINIPNLTSFLFSAVQATPRRCSRAALIGLPERWPQELERLPTEILDRITEFLPPKSIIALHRTSRTLARNVPLDERFWRNHILDGSLLPHIWDLTREQLEYPRPGDQQSGSCFDIQWGWKSIVKLLFKKEFPLCGGDSRLEGVPLGFWNRCRIWKIVEEACPAQAKIRPA</sequence>
<dbReference type="InterPro" id="IPR001810">
    <property type="entry name" value="F-box_dom"/>
</dbReference>